<dbReference type="Proteomes" id="UP000319160">
    <property type="component" value="Unassembled WGS sequence"/>
</dbReference>
<sequence length="306" mass="35347">MPFILDAEQLQKHAYQKSRNIVYSLDDADLETRCPLDNERHATQSRQSVGQLDELPLELVTEILLMLDLPTLTAFRRVNSRAISLVDSIYQYRMIRKHCPNILRAIISINAQSFNCRALYRTLSTTKCATCDRFGGYLYLITCKRVCYCCFKSNLNYFPVTSRYATQQTGLKRKELKRLPHISSLPGRYSISGRLVRNRTLLFDRQSIVVKSLRQGPVHTPPVERPQLLDRTTTEPRRYMSIISAPHFTASGQSAEWGYFCKRCINNLDPATHFRIKYTKVGILEHLKRHGVELSMYPNSPVRANQ</sequence>
<protein>
    <recommendedName>
        <fullName evidence="1">F-box domain-containing protein</fullName>
    </recommendedName>
</protein>
<name>A0A553HWH5_9PEZI</name>
<proteinExistence type="predicted"/>
<keyword evidence="3" id="KW-1185">Reference proteome</keyword>
<dbReference type="OrthoDB" id="2687876at2759"/>
<gene>
    <name evidence="2" type="ORF">FHL15_006923</name>
</gene>
<dbReference type="Pfam" id="PF00646">
    <property type="entry name" value="F-box"/>
    <property type="match status" value="1"/>
</dbReference>
<evidence type="ECO:0000313" key="2">
    <source>
        <dbReference type="EMBL" id="TRX92308.1"/>
    </source>
</evidence>
<accession>A0A553HWH5</accession>
<comment type="caution">
    <text evidence="2">The sequence shown here is derived from an EMBL/GenBank/DDBJ whole genome shotgun (WGS) entry which is preliminary data.</text>
</comment>
<reference evidence="3" key="1">
    <citation type="submission" date="2019-06" db="EMBL/GenBank/DDBJ databases">
        <title>Draft genome sequence of the griseofulvin-producing fungus Xylaria cubensis strain G536.</title>
        <authorList>
            <person name="Mead M.E."/>
            <person name="Raja H.A."/>
            <person name="Steenwyk J.L."/>
            <person name="Knowles S.L."/>
            <person name="Oberlies N.H."/>
            <person name="Rokas A."/>
        </authorList>
    </citation>
    <scope>NUCLEOTIDE SEQUENCE [LARGE SCALE GENOMIC DNA]</scope>
    <source>
        <strain evidence="3">G536</strain>
    </source>
</reference>
<dbReference type="AlphaFoldDB" id="A0A553HWH5"/>
<dbReference type="InterPro" id="IPR001810">
    <property type="entry name" value="F-box_dom"/>
</dbReference>
<evidence type="ECO:0000313" key="3">
    <source>
        <dbReference type="Proteomes" id="UP000319160"/>
    </source>
</evidence>
<feature type="domain" description="F-box" evidence="1">
    <location>
        <begin position="49"/>
        <end position="95"/>
    </location>
</feature>
<dbReference type="SUPFAM" id="SSF81383">
    <property type="entry name" value="F-box domain"/>
    <property type="match status" value="1"/>
</dbReference>
<organism evidence="2 3">
    <name type="scientific">Xylaria flabelliformis</name>
    <dbReference type="NCBI Taxonomy" id="2512241"/>
    <lineage>
        <taxon>Eukaryota</taxon>
        <taxon>Fungi</taxon>
        <taxon>Dikarya</taxon>
        <taxon>Ascomycota</taxon>
        <taxon>Pezizomycotina</taxon>
        <taxon>Sordariomycetes</taxon>
        <taxon>Xylariomycetidae</taxon>
        <taxon>Xylariales</taxon>
        <taxon>Xylariaceae</taxon>
        <taxon>Xylaria</taxon>
    </lineage>
</organism>
<dbReference type="InterPro" id="IPR036047">
    <property type="entry name" value="F-box-like_dom_sf"/>
</dbReference>
<dbReference type="EMBL" id="VFLP01000038">
    <property type="protein sequence ID" value="TRX92308.1"/>
    <property type="molecule type" value="Genomic_DNA"/>
</dbReference>
<dbReference type="STRING" id="2512241.A0A553HWH5"/>
<dbReference type="PROSITE" id="PS50181">
    <property type="entry name" value="FBOX"/>
    <property type="match status" value="1"/>
</dbReference>
<evidence type="ECO:0000259" key="1">
    <source>
        <dbReference type="PROSITE" id="PS50181"/>
    </source>
</evidence>